<gene>
    <name evidence="3" type="ORF">MCHLDSM_03871</name>
</gene>
<comment type="caution">
    <text evidence="3">The sequence shown here is derived from an EMBL/GenBank/DDBJ whole genome shotgun (WGS) entry which is preliminary data.</text>
</comment>
<keyword evidence="1" id="KW-0812">Transmembrane</keyword>
<proteinExistence type="predicted"/>
<dbReference type="STRING" id="37916.MCHLDSM_03871"/>
<organism evidence="3 4">
    <name type="scientific">Mycolicibacterium chlorophenolicum</name>
    <dbReference type="NCBI Taxonomy" id="37916"/>
    <lineage>
        <taxon>Bacteria</taxon>
        <taxon>Bacillati</taxon>
        <taxon>Actinomycetota</taxon>
        <taxon>Actinomycetes</taxon>
        <taxon>Mycobacteriales</taxon>
        <taxon>Mycobacteriaceae</taxon>
        <taxon>Mycolicibacterium</taxon>
    </lineage>
</organism>
<sequence length="92" mass="10041">MMFWSDHDMSGWGGWGYAGMVIGMVLFWALVIVGIVALIRSSTGSGSTRSVPQFPPYSESPEQLLAARFARGEIDEAEYRQRLAVLRGATSG</sequence>
<feature type="transmembrane region" description="Helical" evidence="1">
    <location>
        <begin position="15"/>
        <end position="39"/>
    </location>
</feature>
<name>A0A0J6YJ49_9MYCO</name>
<feature type="domain" description="SHOCT" evidence="2">
    <location>
        <begin position="61"/>
        <end position="86"/>
    </location>
</feature>
<keyword evidence="4" id="KW-1185">Reference proteome</keyword>
<evidence type="ECO:0000256" key="1">
    <source>
        <dbReference type="SAM" id="Phobius"/>
    </source>
</evidence>
<keyword evidence="1" id="KW-1133">Transmembrane helix</keyword>
<protein>
    <recommendedName>
        <fullName evidence="2">SHOCT domain-containing protein</fullName>
    </recommendedName>
</protein>
<evidence type="ECO:0000313" key="3">
    <source>
        <dbReference type="EMBL" id="KMO72886.1"/>
    </source>
</evidence>
<dbReference type="PATRIC" id="fig|37916.4.peg.3834"/>
<dbReference type="Proteomes" id="UP000036513">
    <property type="component" value="Unassembled WGS sequence"/>
</dbReference>
<dbReference type="Pfam" id="PF09851">
    <property type="entry name" value="SHOCT"/>
    <property type="match status" value="1"/>
</dbReference>
<dbReference type="RefSeq" id="WP_048471317.1">
    <property type="nucleotide sequence ID" value="NZ_JYNL01000041.1"/>
</dbReference>
<evidence type="ECO:0000313" key="4">
    <source>
        <dbReference type="Proteomes" id="UP000036513"/>
    </source>
</evidence>
<dbReference type="InterPro" id="IPR018649">
    <property type="entry name" value="SHOCT"/>
</dbReference>
<accession>A0A0J6YJ49</accession>
<dbReference type="AlphaFoldDB" id="A0A0J6YJ49"/>
<keyword evidence="1" id="KW-0472">Membrane</keyword>
<dbReference type="EMBL" id="JYNL01000041">
    <property type="protein sequence ID" value="KMO72886.1"/>
    <property type="molecule type" value="Genomic_DNA"/>
</dbReference>
<reference evidence="3 4" key="1">
    <citation type="journal article" date="2015" name="Genome Biol. Evol.">
        <title>Characterization of Three Mycobacterium spp. with Potential Use in Bioremediation by Genome Sequencing and Comparative Genomics.</title>
        <authorList>
            <person name="Das S."/>
            <person name="Pettersson B.M."/>
            <person name="Behra P.R."/>
            <person name="Ramesh M."/>
            <person name="Dasgupta S."/>
            <person name="Bhattacharya A."/>
            <person name="Kirsebom L.A."/>
        </authorList>
    </citation>
    <scope>NUCLEOTIDE SEQUENCE [LARGE SCALE GENOMIC DNA]</scope>
    <source>
        <strain evidence="3 4">DSM 43826</strain>
    </source>
</reference>
<evidence type="ECO:0000259" key="2">
    <source>
        <dbReference type="Pfam" id="PF09851"/>
    </source>
</evidence>